<feature type="domain" description="J" evidence="4">
    <location>
        <begin position="19"/>
        <end position="84"/>
    </location>
</feature>
<keyword evidence="1" id="KW-0143">Chaperone</keyword>
<accession>A0AA39LWF1</accession>
<dbReference type="InterPro" id="IPR051938">
    <property type="entry name" value="Apopto_cytoskel_mod"/>
</dbReference>
<dbReference type="Proteomes" id="UP001175271">
    <property type="component" value="Unassembled WGS sequence"/>
</dbReference>
<dbReference type="EMBL" id="JAUCMV010000003">
    <property type="protein sequence ID" value="KAK0411815.1"/>
    <property type="molecule type" value="Genomic_DNA"/>
</dbReference>
<dbReference type="PROSITE" id="PS50076">
    <property type="entry name" value="DNAJ_2"/>
    <property type="match status" value="1"/>
</dbReference>
<evidence type="ECO:0000256" key="1">
    <source>
        <dbReference type="ARBA" id="ARBA00023186"/>
    </source>
</evidence>
<name>A0AA39LWF1_9BILA</name>
<reference evidence="5" key="1">
    <citation type="submission" date="2023-06" db="EMBL/GenBank/DDBJ databases">
        <title>Genomic analysis of the entomopathogenic nematode Steinernema hermaphroditum.</title>
        <authorList>
            <person name="Schwarz E.M."/>
            <person name="Heppert J.K."/>
            <person name="Baniya A."/>
            <person name="Schwartz H.T."/>
            <person name="Tan C.-H."/>
            <person name="Antoshechkin I."/>
            <person name="Sternberg P.W."/>
            <person name="Goodrich-Blair H."/>
            <person name="Dillman A.R."/>
        </authorList>
    </citation>
    <scope>NUCLEOTIDE SEQUENCE</scope>
    <source>
        <strain evidence="5">PS9179</strain>
        <tissue evidence="5">Whole animal</tissue>
    </source>
</reference>
<keyword evidence="3" id="KW-0812">Transmembrane</keyword>
<evidence type="ECO:0000259" key="4">
    <source>
        <dbReference type="PROSITE" id="PS50076"/>
    </source>
</evidence>
<organism evidence="5 6">
    <name type="scientific">Steinernema hermaphroditum</name>
    <dbReference type="NCBI Taxonomy" id="289476"/>
    <lineage>
        <taxon>Eukaryota</taxon>
        <taxon>Metazoa</taxon>
        <taxon>Ecdysozoa</taxon>
        <taxon>Nematoda</taxon>
        <taxon>Chromadorea</taxon>
        <taxon>Rhabditida</taxon>
        <taxon>Tylenchina</taxon>
        <taxon>Panagrolaimomorpha</taxon>
        <taxon>Strongyloidoidea</taxon>
        <taxon>Steinernematidae</taxon>
        <taxon>Steinernema</taxon>
    </lineage>
</organism>
<dbReference type="Gene3D" id="1.10.287.110">
    <property type="entry name" value="DnaJ domain"/>
    <property type="match status" value="1"/>
</dbReference>
<protein>
    <recommendedName>
        <fullName evidence="4">J domain-containing protein</fullName>
    </recommendedName>
</protein>
<dbReference type="InterPro" id="IPR018253">
    <property type="entry name" value="DnaJ_domain_CS"/>
</dbReference>
<evidence type="ECO:0000313" key="6">
    <source>
        <dbReference type="Proteomes" id="UP001175271"/>
    </source>
</evidence>
<comment type="caution">
    <text evidence="5">The sequence shown here is derived from an EMBL/GenBank/DDBJ whole genome shotgun (WGS) entry which is preliminary data.</text>
</comment>
<dbReference type="Pfam" id="PF00226">
    <property type="entry name" value="DnaJ"/>
    <property type="match status" value="1"/>
</dbReference>
<dbReference type="SMART" id="SM00271">
    <property type="entry name" value="DnaJ"/>
    <property type="match status" value="1"/>
</dbReference>
<feature type="compositionally biased region" description="Basic and acidic residues" evidence="2">
    <location>
        <begin position="219"/>
        <end position="240"/>
    </location>
</feature>
<keyword evidence="3" id="KW-1133">Transmembrane helix</keyword>
<keyword evidence="3" id="KW-0472">Membrane</keyword>
<keyword evidence="6" id="KW-1185">Reference proteome</keyword>
<dbReference type="SUPFAM" id="SSF46565">
    <property type="entry name" value="Chaperone J-domain"/>
    <property type="match status" value="1"/>
</dbReference>
<dbReference type="PANTHER" id="PTHR44145">
    <property type="entry name" value="DNAJ HOMOLOG SUBFAMILY A MEMBER 3, MITOCHONDRIAL"/>
    <property type="match status" value="1"/>
</dbReference>
<evidence type="ECO:0000256" key="2">
    <source>
        <dbReference type="SAM" id="MobiDB-lite"/>
    </source>
</evidence>
<evidence type="ECO:0000313" key="5">
    <source>
        <dbReference type="EMBL" id="KAK0411815.1"/>
    </source>
</evidence>
<dbReference type="PROSITE" id="PS00636">
    <property type="entry name" value="DNAJ_1"/>
    <property type="match status" value="1"/>
</dbReference>
<feature type="region of interest" description="Disordered" evidence="2">
    <location>
        <begin position="219"/>
        <end position="247"/>
    </location>
</feature>
<gene>
    <name evidence="5" type="ORF">QR680_005861</name>
</gene>
<dbReference type="CDD" id="cd06257">
    <property type="entry name" value="DnaJ"/>
    <property type="match status" value="1"/>
</dbReference>
<sequence>MISHNFRRLISFSAYLRRTYYDVLGISRNSSKIDIERAYWELSDKYRPSSAGARIGAAARFREINAAYETLSDSEKRKAYDDRVFGRSRAARHPFDETFPSSQDIRREYEERLNKIREEVEARTRKYCSSESKYRDAFSAAFQAENNRRGEHGTEQSWEFIRFSDATVRLIFRVYISLLGVVLFYQLFYGAFSNDKFAKEIREKMKSAVPDVRPVNVDDAKKADDWRTQPEWGFDTREDGTGGSDDN</sequence>
<evidence type="ECO:0000256" key="3">
    <source>
        <dbReference type="SAM" id="Phobius"/>
    </source>
</evidence>
<dbReference type="InterPro" id="IPR036869">
    <property type="entry name" value="J_dom_sf"/>
</dbReference>
<proteinExistence type="predicted"/>
<dbReference type="PANTHER" id="PTHR44145:SF3">
    <property type="entry name" value="DNAJ HOMOLOG SUBFAMILY A MEMBER 3, MITOCHONDRIAL"/>
    <property type="match status" value="1"/>
</dbReference>
<dbReference type="InterPro" id="IPR001623">
    <property type="entry name" value="DnaJ_domain"/>
</dbReference>
<dbReference type="PRINTS" id="PR00625">
    <property type="entry name" value="JDOMAIN"/>
</dbReference>
<dbReference type="AlphaFoldDB" id="A0AA39LWF1"/>
<feature type="transmembrane region" description="Helical" evidence="3">
    <location>
        <begin position="170"/>
        <end position="192"/>
    </location>
</feature>